<dbReference type="PANTHER" id="PTHR10381">
    <property type="entry name" value="ATP-DEPENDENT CLP PROTEASE PROTEOLYTIC SUBUNIT"/>
    <property type="match status" value="1"/>
</dbReference>
<dbReference type="Pfam" id="PF00574">
    <property type="entry name" value="CLP_protease"/>
    <property type="match status" value="1"/>
</dbReference>
<dbReference type="Gene3D" id="3.90.226.10">
    <property type="entry name" value="2-enoyl-CoA Hydratase, Chain A, domain 1"/>
    <property type="match status" value="1"/>
</dbReference>
<dbReference type="GO" id="GO:0009368">
    <property type="term" value="C:endopeptidase Clp complex"/>
    <property type="evidence" value="ECO:0007669"/>
    <property type="project" value="TreeGrafter"/>
</dbReference>
<dbReference type="AlphaFoldDB" id="A0A6C0ISB8"/>
<name>A0A6C0ISB8_9ZZZZ</name>
<dbReference type="PRINTS" id="PR00127">
    <property type="entry name" value="CLPPROTEASEP"/>
</dbReference>
<protein>
    <recommendedName>
        <fullName evidence="3">Protease</fullName>
    </recommendedName>
</protein>
<dbReference type="GO" id="GO:0051117">
    <property type="term" value="F:ATPase binding"/>
    <property type="evidence" value="ECO:0007669"/>
    <property type="project" value="TreeGrafter"/>
</dbReference>
<sequence length="219" mass="25498">MFKFAPRNVVTRRRNKKAKIIIKNEDDDDDEETEEEDKLRKITREDNHIYFHAEVDRGSVFEMIEHLRTCELDNIVHAHNLCLDEIPIYLHINSFGGSLFDAMTAIDAIQSCKVPVYTVIEGSTASAGTLMSVVGTKRYMRPNAYMLIHQLSAGSWGKMAELEDEFTNNKVLMDKIKNIYREHASIPKKELAEILKHDLWWDFEKCKSYGLVDEEWKRT</sequence>
<dbReference type="PANTHER" id="PTHR10381:SF11">
    <property type="entry name" value="ATP-DEPENDENT CLP PROTEASE PROTEOLYTIC SUBUNIT, MITOCHONDRIAL"/>
    <property type="match status" value="1"/>
</dbReference>
<dbReference type="InterPro" id="IPR029045">
    <property type="entry name" value="ClpP/crotonase-like_dom_sf"/>
</dbReference>
<accession>A0A6C0ISB8</accession>
<dbReference type="InterPro" id="IPR001907">
    <property type="entry name" value="ClpP"/>
</dbReference>
<dbReference type="EMBL" id="MN740244">
    <property type="protein sequence ID" value="QHT95659.1"/>
    <property type="molecule type" value="Genomic_DNA"/>
</dbReference>
<reference evidence="2" key="1">
    <citation type="journal article" date="2020" name="Nature">
        <title>Giant virus diversity and host interactions through global metagenomics.</title>
        <authorList>
            <person name="Schulz F."/>
            <person name="Roux S."/>
            <person name="Paez-Espino D."/>
            <person name="Jungbluth S."/>
            <person name="Walsh D.A."/>
            <person name="Denef V.J."/>
            <person name="McMahon K.D."/>
            <person name="Konstantinidis K.T."/>
            <person name="Eloe-Fadrosh E.A."/>
            <person name="Kyrpides N.C."/>
            <person name="Woyke T."/>
        </authorList>
    </citation>
    <scope>NUCLEOTIDE SEQUENCE</scope>
    <source>
        <strain evidence="2">GVMAG-M-3300024261-8</strain>
    </source>
</reference>
<evidence type="ECO:0008006" key="3">
    <source>
        <dbReference type="Google" id="ProtNLM"/>
    </source>
</evidence>
<organism evidence="2">
    <name type="scientific">viral metagenome</name>
    <dbReference type="NCBI Taxonomy" id="1070528"/>
    <lineage>
        <taxon>unclassified sequences</taxon>
        <taxon>metagenomes</taxon>
        <taxon>organismal metagenomes</taxon>
    </lineage>
</organism>
<evidence type="ECO:0000313" key="2">
    <source>
        <dbReference type="EMBL" id="QHT95659.1"/>
    </source>
</evidence>
<dbReference type="GO" id="GO:0004252">
    <property type="term" value="F:serine-type endopeptidase activity"/>
    <property type="evidence" value="ECO:0007669"/>
    <property type="project" value="InterPro"/>
</dbReference>
<comment type="similarity">
    <text evidence="1">Belongs to the peptidase S14 family.</text>
</comment>
<dbReference type="GO" id="GO:0006515">
    <property type="term" value="P:protein quality control for misfolded or incompletely synthesized proteins"/>
    <property type="evidence" value="ECO:0007669"/>
    <property type="project" value="TreeGrafter"/>
</dbReference>
<proteinExistence type="inferred from homology"/>
<dbReference type="InterPro" id="IPR023562">
    <property type="entry name" value="ClpP/TepA"/>
</dbReference>
<evidence type="ECO:0000256" key="1">
    <source>
        <dbReference type="ARBA" id="ARBA00007039"/>
    </source>
</evidence>
<dbReference type="SUPFAM" id="SSF52096">
    <property type="entry name" value="ClpP/crotonase"/>
    <property type="match status" value="1"/>
</dbReference>
<dbReference type="GO" id="GO:0004176">
    <property type="term" value="F:ATP-dependent peptidase activity"/>
    <property type="evidence" value="ECO:0007669"/>
    <property type="project" value="InterPro"/>
</dbReference>